<proteinExistence type="predicted"/>
<dbReference type="EMBL" id="FTNZ01000001">
    <property type="protein sequence ID" value="SIS27895.1"/>
    <property type="molecule type" value="Genomic_DNA"/>
</dbReference>
<reference evidence="4 7" key="2">
    <citation type="submission" date="2018-11" db="EMBL/GenBank/DDBJ databases">
        <title>Proposal to divide the Flavobacteriaceae and reorganize its genera based on Amino Acid Identity values calculated from whole genome sequences.</title>
        <authorList>
            <person name="Nicholson A.C."/>
            <person name="Gulvik C.A."/>
            <person name="Whitney A.M."/>
            <person name="Humrighouse B.W."/>
            <person name="Bell M."/>
            <person name="Holmes B."/>
            <person name="Steigerwalt A.G."/>
            <person name="Villarma A."/>
            <person name="Sheth M."/>
            <person name="Batra D."/>
            <person name="Pryor J."/>
            <person name="Bernardet J.-F."/>
            <person name="Hugo C."/>
            <person name="Kampfer P."/>
            <person name="Newman J."/>
            <person name="McQuiston J.R."/>
        </authorList>
    </citation>
    <scope>NUCLEOTIDE SEQUENCE [LARGE SCALE GENOMIC DNA]</scope>
    <source>
        <strain evidence="4 7">DSM 16927</strain>
    </source>
</reference>
<feature type="domain" description="2-Component system ADP-ribosyltransferase" evidence="3">
    <location>
        <begin position="162"/>
        <end position="282"/>
    </location>
</feature>
<dbReference type="KEGG" id="cjt:EG359_06230"/>
<evidence type="ECO:0000313" key="5">
    <source>
        <dbReference type="EMBL" id="SIS27895.1"/>
    </source>
</evidence>
<accession>A0A1N7HSV4</accession>
<feature type="region of interest" description="Disordered" evidence="1">
    <location>
        <begin position="1"/>
        <end position="73"/>
    </location>
</feature>
<feature type="compositionally biased region" description="Basic and acidic residues" evidence="1">
    <location>
        <begin position="23"/>
        <end position="43"/>
    </location>
</feature>
<organism evidence="5 6">
    <name type="scientific">Chryseobacterium joostei</name>
    <dbReference type="NCBI Taxonomy" id="112234"/>
    <lineage>
        <taxon>Bacteria</taxon>
        <taxon>Pseudomonadati</taxon>
        <taxon>Bacteroidota</taxon>
        <taxon>Flavobacteriia</taxon>
        <taxon>Flavobacteriales</taxon>
        <taxon>Weeksellaceae</taxon>
        <taxon>Chryseobacterium group</taxon>
        <taxon>Chryseobacterium</taxon>
    </lineage>
</organism>
<dbReference type="STRING" id="112234.SAMN05421768_101111"/>
<evidence type="ECO:0000313" key="4">
    <source>
        <dbReference type="EMBL" id="AZA99227.1"/>
    </source>
</evidence>
<gene>
    <name evidence="4" type="ORF">EG359_06230</name>
    <name evidence="5" type="ORF">SAMN05421768_101111</name>
</gene>
<evidence type="ECO:0000259" key="2">
    <source>
        <dbReference type="Pfam" id="PF22545"/>
    </source>
</evidence>
<evidence type="ECO:0000259" key="3">
    <source>
        <dbReference type="Pfam" id="PF22546"/>
    </source>
</evidence>
<name>A0A1N7HSV4_9FLAO</name>
<protein>
    <submittedName>
        <fullName evidence="5">Uncharacterized protein</fullName>
    </submittedName>
</protein>
<dbReference type="RefSeq" id="WP_076350946.1">
    <property type="nucleotide sequence ID" value="NZ_CP033926.1"/>
</dbReference>
<dbReference type="AlphaFoldDB" id="A0A1N7HSV4"/>
<dbReference type="Proteomes" id="UP000279541">
    <property type="component" value="Chromosome"/>
</dbReference>
<reference evidence="5 6" key="1">
    <citation type="submission" date="2017-01" db="EMBL/GenBank/DDBJ databases">
        <authorList>
            <person name="Mah S.A."/>
            <person name="Swanson W.J."/>
            <person name="Moy G.W."/>
            <person name="Vacquier V.D."/>
        </authorList>
    </citation>
    <scope>NUCLEOTIDE SEQUENCE [LARGE SCALE GENOMIC DNA]</scope>
    <source>
        <strain evidence="5 6">DSM 16927</strain>
    </source>
</reference>
<sequence length="681" mass="78277">MAKNRKRKSEIKKDQSNSNENKNLFDESIAYKDPNDQNAKPEDSQEIGTETSDEKESVVLDVQDQDDTVNRSDTNFVTQGDEIFSVEENAGSQQKVYQSGEIVSWNFSSENLEGNNEAATEKKSVSENRTKDSDDILKEFEKASSEIQVALDIQKFDIDKSVYIEIHSGNIFHYFSSGLVSPSKYVDRRAFPDLQTVNKDYLVLVNTYSHSSTEDHILLEIDLRGISRDSIVLCDNFALLETPIAVSKIKSITVQHSFIKDSIIKDAILFNGGFIPEHLITVGKEVDKQQYDVHIDNTADVANYAGKMDKFDRVLGLLAFLRNYDILISSKTKSYKTLPNHFFYAMQVLDESFGNEIIAKSTISEFYSFLFNDSCPPEKELLKWIFTRVNIDSNFTDDDTLEFGKLMEKVNDDAATIRKKFIGFLSQNLERKKALTLIDEAKSKSQLQLYLFAFLRNYANLNNIEISRRDLESVYSTSFGEYAFAVLGYFYGYKNLNNTDERINLPNVIADLVSTNKPAIKFQLTTKFDYQIFEYVYNFAFGKESENGKSFIRIPDDLVDEKPVLKREIPNYRVFETMIYGKRYLNLAFNDLFSVILEDVLKLPEEIPLISDFGVFCYNARLNIKPIYIMDIHHAGSIYDRACFSRNDLYNYLKENRSSIDVKEIQMRLQLSKNTSDDGIK</sequence>
<dbReference type="InterPro" id="IPR054775">
    <property type="entry name" value="2CompART"/>
</dbReference>
<dbReference type="InterPro" id="IPR054774">
    <property type="entry name" value="2CompARG"/>
</dbReference>
<keyword evidence="7" id="KW-1185">Reference proteome</keyword>
<feature type="domain" description="2-Component system ADP-ribose glycohydrolase" evidence="2">
    <location>
        <begin position="306"/>
        <end position="500"/>
    </location>
</feature>
<evidence type="ECO:0000313" key="6">
    <source>
        <dbReference type="Proteomes" id="UP000186106"/>
    </source>
</evidence>
<evidence type="ECO:0000313" key="7">
    <source>
        <dbReference type="Proteomes" id="UP000279541"/>
    </source>
</evidence>
<dbReference type="Proteomes" id="UP000186106">
    <property type="component" value="Unassembled WGS sequence"/>
</dbReference>
<evidence type="ECO:0000256" key="1">
    <source>
        <dbReference type="SAM" id="MobiDB-lite"/>
    </source>
</evidence>
<dbReference type="Pfam" id="PF22546">
    <property type="entry name" value="2CompART"/>
    <property type="match status" value="1"/>
</dbReference>
<dbReference type="Pfam" id="PF22545">
    <property type="entry name" value="2CompARG"/>
    <property type="match status" value="1"/>
</dbReference>
<dbReference type="EMBL" id="CP033926">
    <property type="protein sequence ID" value="AZA99227.1"/>
    <property type="molecule type" value="Genomic_DNA"/>
</dbReference>
<feature type="compositionally biased region" description="Basic residues" evidence="1">
    <location>
        <begin position="1"/>
        <end position="10"/>
    </location>
</feature>
<dbReference type="OrthoDB" id="1100930at2"/>